<feature type="region of interest" description="Disordered" evidence="1">
    <location>
        <begin position="19"/>
        <end position="41"/>
    </location>
</feature>
<dbReference type="EMBL" id="AFJL02000066">
    <property type="protein sequence ID" value="EMY05813.1"/>
    <property type="molecule type" value="Genomic_DNA"/>
</dbReference>
<evidence type="ECO:0000313" key="3">
    <source>
        <dbReference type="Proteomes" id="UP000012329"/>
    </source>
</evidence>
<organism evidence="2 3">
    <name type="scientific">Leptospira interrogans str. 2002000626</name>
    <dbReference type="NCBI Taxonomy" id="996803"/>
    <lineage>
        <taxon>Bacteria</taxon>
        <taxon>Pseudomonadati</taxon>
        <taxon>Spirochaetota</taxon>
        <taxon>Spirochaetia</taxon>
        <taxon>Leptospirales</taxon>
        <taxon>Leptospiraceae</taxon>
        <taxon>Leptospira</taxon>
    </lineage>
</organism>
<gene>
    <name evidence="2" type="ORF">LEP1GSC029_0732</name>
</gene>
<evidence type="ECO:0000256" key="1">
    <source>
        <dbReference type="SAM" id="MobiDB-lite"/>
    </source>
</evidence>
<accession>A0A829D446</accession>
<dbReference type="Proteomes" id="UP000012329">
    <property type="component" value="Unassembled WGS sequence"/>
</dbReference>
<name>A0A829D446_LEPIR</name>
<dbReference type="Pfam" id="PF05107">
    <property type="entry name" value="Cas_Cas7"/>
    <property type="match status" value="1"/>
</dbReference>
<dbReference type="InterPro" id="IPR006482">
    <property type="entry name" value="Cas7_Csh2/Csh2"/>
</dbReference>
<evidence type="ECO:0000313" key="2">
    <source>
        <dbReference type="EMBL" id="EMY05813.1"/>
    </source>
</evidence>
<protein>
    <submittedName>
        <fullName evidence="2">PF05107-like family protein</fullName>
    </submittedName>
</protein>
<comment type="caution">
    <text evidence="2">The sequence shown here is derived from an EMBL/GenBank/DDBJ whole genome shotgun (WGS) entry which is preliminary data.</text>
</comment>
<reference evidence="2 3" key="1">
    <citation type="submission" date="2013-02" db="EMBL/GenBank/DDBJ databases">
        <authorList>
            <person name="Harkins D.M."/>
            <person name="Durkin A.S."/>
            <person name="Brinkac L.M."/>
            <person name="Haft D.H."/>
            <person name="Selengut J.D."/>
            <person name="Sanka R."/>
            <person name="DePew J."/>
            <person name="Purushe J."/>
            <person name="Whelen A.C."/>
            <person name="Vinetz J.M."/>
            <person name="Sutton G.G."/>
            <person name="Nierman W.C."/>
            <person name="Fouts D.E."/>
        </authorList>
    </citation>
    <scope>NUCLEOTIDE SEQUENCE [LARGE SCALE GENOMIC DNA]</scope>
    <source>
        <strain evidence="2 3">2002000626</strain>
    </source>
</reference>
<sequence length="127" mass="14284">MSNPIQNRYEFVYLFDVKDGNPNGDPDAGNQPRVDPETGNGLITDVSLKRKIRNYVTIVKSATPPNDIYIKEKAVLIETHEKAYVAVGAKLETSKKEEKEKEPEETKLAKRENGCVKTFTTCVLLEL</sequence>
<dbReference type="AlphaFoldDB" id="A0A829D446"/>
<dbReference type="GO" id="GO:0043571">
    <property type="term" value="P:maintenance of CRISPR repeat elements"/>
    <property type="evidence" value="ECO:0007669"/>
    <property type="project" value="InterPro"/>
</dbReference>
<proteinExistence type="predicted"/>